<gene>
    <name evidence="3" type="ORF">KM295_05525</name>
</gene>
<feature type="domain" description="Cupin type-2" evidence="2">
    <location>
        <begin position="29"/>
        <end position="89"/>
    </location>
</feature>
<accession>A0A9R1D5D5</accession>
<dbReference type="EMBL" id="JAHLKM010000004">
    <property type="protein sequence ID" value="MCQ4332966.1"/>
    <property type="molecule type" value="Genomic_DNA"/>
</dbReference>
<dbReference type="InterPro" id="IPR014710">
    <property type="entry name" value="RmlC-like_jellyroll"/>
</dbReference>
<dbReference type="CDD" id="cd02209">
    <property type="entry name" value="cupin_XRE_C"/>
    <property type="match status" value="1"/>
</dbReference>
<dbReference type="Gene3D" id="2.60.120.10">
    <property type="entry name" value="Jelly Rolls"/>
    <property type="match status" value="1"/>
</dbReference>
<name>A0A9R1D5D5_9EURY</name>
<evidence type="ECO:0000313" key="4">
    <source>
        <dbReference type="Proteomes" id="UP001139494"/>
    </source>
</evidence>
<feature type="region of interest" description="Disordered" evidence="1">
    <location>
        <begin position="1"/>
        <end position="23"/>
    </location>
</feature>
<proteinExistence type="predicted"/>
<sequence length="102" mass="11277">MASVRPLAELESTPHASVFPNREPKTIRLELEAGEEIPRHTHPGRGIVLYVLEGRLELQLDAESYELTADDVARFDGDQDISPRAIEDSTALIVLAKRADEG</sequence>
<evidence type="ECO:0000313" key="3">
    <source>
        <dbReference type="EMBL" id="MCQ4332966.1"/>
    </source>
</evidence>
<dbReference type="InterPro" id="IPR013096">
    <property type="entry name" value="Cupin_2"/>
</dbReference>
<evidence type="ECO:0000259" key="2">
    <source>
        <dbReference type="Pfam" id="PF07883"/>
    </source>
</evidence>
<dbReference type="AlphaFoldDB" id="A0A9R1D5D5"/>
<protein>
    <submittedName>
        <fullName evidence="3">Cupin domain-containing protein</fullName>
    </submittedName>
</protein>
<comment type="caution">
    <text evidence="3">The sequence shown here is derived from an EMBL/GenBank/DDBJ whole genome shotgun (WGS) entry which is preliminary data.</text>
</comment>
<dbReference type="Proteomes" id="UP001139494">
    <property type="component" value="Unassembled WGS sequence"/>
</dbReference>
<evidence type="ECO:0000256" key="1">
    <source>
        <dbReference type="SAM" id="MobiDB-lite"/>
    </source>
</evidence>
<dbReference type="InterPro" id="IPR011051">
    <property type="entry name" value="RmlC_Cupin_sf"/>
</dbReference>
<dbReference type="Pfam" id="PF07883">
    <property type="entry name" value="Cupin_2"/>
    <property type="match status" value="1"/>
</dbReference>
<reference evidence="3" key="1">
    <citation type="journal article" date="2023" name="Front. Microbiol.">
        <title>Genomic-based phylogenetic and metabolic analyses of the genus Natronomonas, and description of Natronomonas aquatica sp. nov.</title>
        <authorList>
            <person name="Garcia-Roldan A."/>
            <person name="Duran-Viseras A."/>
            <person name="de la Haba R.R."/>
            <person name="Corral P."/>
            <person name="Sanchez-Porro C."/>
            <person name="Ventosa A."/>
        </authorList>
    </citation>
    <scope>NUCLEOTIDE SEQUENCE</scope>
    <source>
        <strain evidence="3">F2-12</strain>
    </source>
</reference>
<dbReference type="RefSeq" id="WP_256028937.1">
    <property type="nucleotide sequence ID" value="NZ_JAHLKM010000004.1"/>
</dbReference>
<dbReference type="SUPFAM" id="SSF51182">
    <property type="entry name" value="RmlC-like cupins"/>
    <property type="match status" value="1"/>
</dbReference>
<organism evidence="3 4">
    <name type="scientific">Natronomonas aquatica</name>
    <dbReference type="NCBI Taxonomy" id="2841590"/>
    <lineage>
        <taxon>Archaea</taxon>
        <taxon>Methanobacteriati</taxon>
        <taxon>Methanobacteriota</taxon>
        <taxon>Stenosarchaea group</taxon>
        <taxon>Halobacteria</taxon>
        <taxon>Halobacteriales</taxon>
        <taxon>Natronomonadaceae</taxon>
        <taxon>Natronomonas</taxon>
    </lineage>
</organism>
<keyword evidence="4" id="KW-1185">Reference proteome</keyword>